<proteinExistence type="inferred from homology"/>
<reference evidence="4" key="1">
    <citation type="journal article" date="2021" name="PeerJ">
        <title>Extensive microbial diversity within the chicken gut microbiome revealed by metagenomics and culture.</title>
        <authorList>
            <person name="Gilroy R."/>
            <person name="Ravi A."/>
            <person name="Getino M."/>
            <person name="Pursley I."/>
            <person name="Horton D.L."/>
            <person name="Alikhan N.F."/>
            <person name="Baker D."/>
            <person name="Gharbi K."/>
            <person name="Hall N."/>
            <person name="Watson M."/>
            <person name="Adriaenssens E.M."/>
            <person name="Foster-Nyarko E."/>
            <person name="Jarju S."/>
            <person name="Secka A."/>
            <person name="Antonio M."/>
            <person name="Oren A."/>
            <person name="Chaudhuri R.R."/>
            <person name="La Ragione R."/>
            <person name="Hildebrand F."/>
            <person name="Pallen M.J."/>
        </authorList>
    </citation>
    <scope>NUCLEOTIDE SEQUENCE</scope>
    <source>
        <strain evidence="4">ChiSjej1B19-5720</strain>
    </source>
</reference>
<dbReference type="SUPFAM" id="SSF53850">
    <property type="entry name" value="Periplasmic binding protein-like II"/>
    <property type="match status" value="1"/>
</dbReference>
<dbReference type="Pfam" id="PF01547">
    <property type="entry name" value="SBP_bac_1"/>
    <property type="match status" value="1"/>
</dbReference>
<dbReference type="AlphaFoldDB" id="A0A9D2LQD3"/>
<name>A0A9D2LQD3_9FIRM</name>
<evidence type="ECO:0000256" key="3">
    <source>
        <dbReference type="SAM" id="SignalP"/>
    </source>
</evidence>
<gene>
    <name evidence="4" type="ORF">IAA06_02600</name>
</gene>
<protein>
    <submittedName>
        <fullName evidence="4">Extracellular solute-binding protein</fullName>
    </submittedName>
</protein>
<evidence type="ECO:0000256" key="2">
    <source>
        <dbReference type="ARBA" id="ARBA00022448"/>
    </source>
</evidence>
<sequence length="431" mass="47701">MKRKTWISAALTTAMVTGMLSGAAVTVQADDVEEITWMFWDDLEATEDLISKGYKEVIDRFNTEYEGQYHVTPITTNLEEYDGKLNALIAAGQTPDVYICNPGPNMDVYVEAGAAADLTDILTNQETEWYESFTDGIFERLTYDGKIMAIPTNYAAACVYYNTEIFEEVGVEVPTTYDELLSVCQTIKDAGYAPISCSGGTAWCLSMIAGYLCDRQGVDLDAIASHEANWTDENCIAAGEKLQELSQYFQETAAGDSNDQATANFYNGEAAMLVQGSWAIAQMNGNNPEFEDKCGVFQFPGIEGANDPNRMIVKTDNLLMSSTTEHQDAVIALMKMFTDETAQKYTAEVGGKFPINKDVEIDYDAAPAQLKYVQDIMENVTGTFGFYNESLDSVEAGDCFDNAMVEIFLGNQTPEEAFQTVQTFYEENVWE</sequence>
<keyword evidence="3" id="KW-0732">Signal</keyword>
<dbReference type="EMBL" id="DWYZ01000060">
    <property type="protein sequence ID" value="HJB27666.1"/>
    <property type="molecule type" value="Genomic_DNA"/>
</dbReference>
<reference evidence="4" key="2">
    <citation type="submission" date="2021-04" db="EMBL/GenBank/DDBJ databases">
        <authorList>
            <person name="Gilroy R."/>
        </authorList>
    </citation>
    <scope>NUCLEOTIDE SEQUENCE</scope>
    <source>
        <strain evidence="4">ChiSjej1B19-5720</strain>
    </source>
</reference>
<comment type="similarity">
    <text evidence="1">Belongs to the bacterial solute-binding protein 1 family.</text>
</comment>
<comment type="caution">
    <text evidence="4">The sequence shown here is derived from an EMBL/GenBank/DDBJ whole genome shotgun (WGS) entry which is preliminary data.</text>
</comment>
<feature type="signal peptide" evidence="3">
    <location>
        <begin position="1"/>
        <end position="29"/>
    </location>
</feature>
<keyword evidence="2" id="KW-0813">Transport</keyword>
<feature type="chain" id="PRO_5038410711" evidence="3">
    <location>
        <begin position="30"/>
        <end position="431"/>
    </location>
</feature>
<organism evidence="4 5">
    <name type="scientific">Candidatus Blautia faecavium</name>
    <dbReference type="NCBI Taxonomy" id="2838487"/>
    <lineage>
        <taxon>Bacteria</taxon>
        <taxon>Bacillati</taxon>
        <taxon>Bacillota</taxon>
        <taxon>Clostridia</taxon>
        <taxon>Lachnospirales</taxon>
        <taxon>Lachnospiraceae</taxon>
        <taxon>Blautia</taxon>
    </lineage>
</organism>
<evidence type="ECO:0000313" key="5">
    <source>
        <dbReference type="Proteomes" id="UP000823842"/>
    </source>
</evidence>
<accession>A0A9D2LQD3</accession>
<dbReference type="Proteomes" id="UP000823842">
    <property type="component" value="Unassembled WGS sequence"/>
</dbReference>
<dbReference type="PANTHER" id="PTHR43649">
    <property type="entry name" value="ARABINOSE-BINDING PROTEIN-RELATED"/>
    <property type="match status" value="1"/>
</dbReference>
<evidence type="ECO:0000313" key="4">
    <source>
        <dbReference type="EMBL" id="HJB27666.1"/>
    </source>
</evidence>
<dbReference type="InterPro" id="IPR050490">
    <property type="entry name" value="Bact_solute-bd_prot1"/>
</dbReference>
<dbReference type="InterPro" id="IPR006059">
    <property type="entry name" value="SBP"/>
</dbReference>
<dbReference type="Gene3D" id="3.40.190.10">
    <property type="entry name" value="Periplasmic binding protein-like II"/>
    <property type="match status" value="2"/>
</dbReference>
<dbReference type="PANTHER" id="PTHR43649:SF29">
    <property type="entry name" value="OSMOPROTECTIVE COMPOUNDS-BINDING PROTEIN GGTB"/>
    <property type="match status" value="1"/>
</dbReference>
<evidence type="ECO:0000256" key="1">
    <source>
        <dbReference type="ARBA" id="ARBA00008520"/>
    </source>
</evidence>